<dbReference type="CDD" id="cd11386">
    <property type="entry name" value="MCP_signal"/>
    <property type="match status" value="1"/>
</dbReference>
<keyword evidence="4" id="KW-0472">Membrane</keyword>
<protein>
    <submittedName>
        <fullName evidence="6">Methyl-accepting chemotaxis protein</fullName>
    </submittedName>
</protein>
<dbReference type="STRING" id="1429043.X474_19620"/>
<dbReference type="AlphaFoldDB" id="A0A0D2GB44"/>
<evidence type="ECO:0000256" key="1">
    <source>
        <dbReference type="ARBA" id="ARBA00022500"/>
    </source>
</evidence>
<sequence length="655" mass="70613">MFSHLALRTKLIVFALFLTLVPMVVYLTVALVNNRTMTEFSVKNCRSLVSQNLNQTLKSIQAMTSAQNRLAQQMVNNTLKVAHRIFTLPGEVSFDEAQKVSWQAVNQYTRQNDFHELPRMQVGGKWLGQIKSFDTGALIVDDIMEMTGQTCTIFQRMDEKGSMLRVATNVRTKQGQRAIGTYIPAVNPDGAPNRVIKTILAGQTFKGRAYVVNAWYLTAYEPIYDQDGQVAGVLYVGVKQKDVEKALLEEVAGIRLGKSGGALVLDSKGNCLVANGRVLPRAPMAQVKDAKGNAYISSICQKALSLKPEEIGQLNYILPGNDGEEMAMITRFAYFEPWDWVIGATAAKQEYLDLAHQLEKTGEKAGLVMMITAGVMLILAGLSGFFCSRSLCATINSAVKPLNDAGENLSAASSQVSAASQALAQGSSDQAAQVEETAASLEELSSMTRQNAESAKEADSLVKRTVKMVDQADSSMRELSQAMEKITLASGEMAKILSSINEIAFQTNLLALNAAVEAARAGEAGSGFAVVADEVRNLALRSAEAAQNTSVLIEQNQQDIATGVEIAQNTSGVFSEVAEASRQVALLVEGISQSTDEQRQGLEQVSASAQEIDRVTTQTATTADETAASSSQLEGQAGIMQDAVLRLRQLVEGRL</sequence>
<reference evidence="6 7" key="1">
    <citation type="submission" date="2013-11" db="EMBL/GenBank/DDBJ databases">
        <title>Metagenomic analysis of a methanogenic consortium involved in long chain n-alkane degradation.</title>
        <authorList>
            <person name="Davidova I.A."/>
            <person name="Callaghan A.V."/>
            <person name="Wawrik B."/>
            <person name="Pruitt S."/>
            <person name="Marks C."/>
            <person name="Duncan K.E."/>
            <person name="Suflita J.M."/>
        </authorList>
    </citation>
    <scope>NUCLEOTIDE SEQUENCE [LARGE SCALE GENOMIC DNA]</scope>
    <source>
        <strain evidence="6 7">SPR</strain>
    </source>
</reference>
<feature type="transmembrane region" description="Helical" evidence="4">
    <location>
        <begin position="367"/>
        <end position="386"/>
    </location>
</feature>
<feature type="domain" description="Methyl-accepting transducer" evidence="5">
    <location>
        <begin position="405"/>
        <end position="634"/>
    </location>
</feature>
<keyword evidence="7" id="KW-1185">Reference proteome</keyword>
<proteinExistence type="inferred from homology"/>
<dbReference type="Pfam" id="PF00015">
    <property type="entry name" value="MCPsignal"/>
    <property type="match status" value="1"/>
</dbReference>
<accession>A0A0D2GB44</accession>
<dbReference type="InterPro" id="IPR033462">
    <property type="entry name" value="Cache_3-Cache_2"/>
</dbReference>
<dbReference type="InterPro" id="IPR004090">
    <property type="entry name" value="Chemotax_Me-accpt_rcpt"/>
</dbReference>
<dbReference type="PANTHER" id="PTHR43531">
    <property type="entry name" value="PROTEIN ICFG"/>
    <property type="match status" value="1"/>
</dbReference>
<evidence type="ECO:0000256" key="3">
    <source>
        <dbReference type="PROSITE-ProRule" id="PRU00284"/>
    </source>
</evidence>
<gene>
    <name evidence="6" type="ORF">X474_19620</name>
</gene>
<dbReference type="SMART" id="SM00283">
    <property type="entry name" value="MA"/>
    <property type="match status" value="1"/>
</dbReference>
<evidence type="ECO:0000256" key="4">
    <source>
        <dbReference type="SAM" id="Phobius"/>
    </source>
</evidence>
<dbReference type="InterPro" id="IPR051310">
    <property type="entry name" value="MCP_chemotaxis"/>
</dbReference>
<dbReference type="PANTHER" id="PTHR43531:SF11">
    <property type="entry name" value="METHYL-ACCEPTING CHEMOTAXIS PROTEIN 3"/>
    <property type="match status" value="1"/>
</dbReference>
<organism evidence="6 7">
    <name type="scientific">Dethiosulfatarculus sandiegensis</name>
    <dbReference type="NCBI Taxonomy" id="1429043"/>
    <lineage>
        <taxon>Bacteria</taxon>
        <taxon>Pseudomonadati</taxon>
        <taxon>Thermodesulfobacteriota</taxon>
        <taxon>Desulfarculia</taxon>
        <taxon>Desulfarculales</taxon>
        <taxon>Desulfarculaceae</taxon>
        <taxon>Dethiosulfatarculus</taxon>
    </lineage>
</organism>
<dbReference type="Pfam" id="PF17201">
    <property type="entry name" value="Cache_3-Cache_2"/>
    <property type="match status" value="1"/>
</dbReference>
<dbReference type="InterPro" id="IPR029151">
    <property type="entry name" value="Sensor-like_sf"/>
</dbReference>
<dbReference type="OrthoDB" id="9816383at2"/>
<keyword evidence="4" id="KW-0812">Transmembrane</keyword>
<comment type="similarity">
    <text evidence="2">Belongs to the methyl-accepting chemotaxis (MCP) protein family.</text>
</comment>
<dbReference type="GO" id="GO:0007165">
    <property type="term" value="P:signal transduction"/>
    <property type="evidence" value="ECO:0007669"/>
    <property type="project" value="UniProtKB-KW"/>
</dbReference>
<feature type="transmembrane region" description="Helical" evidence="4">
    <location>
        <begin position="12"/>
        <end position="33"/>
    </location>
</feature>
<dbReference type="Proteomes" id="UP000032233">
    <property type="component" value="Unassembled WGS sequence"/>
</dbReference>
<dbReference type="SUPFAM" id="SSF58104">
    <property type="entry name" value="Methyl-accepting chemotaxis protein (MCP) signaling domain"/>
    <property type="match status" value="1"/>
</dbReference>
<keyword evidence="4" id="KW-1133">Transmembrane helix</keyword>
<dbReference type="Gene3D" id="1.10.287.950">
    <property type="entry name" value="Methyl-accepting chemotaxis protein"/>
    <property type="match status" value="1"/>
</dbReference>
<dbReference type="Gene3D" id="3.30.450.20">
    <property type="entry name" value="PAS domain"/>
    <property type="match status" value="1"/>
</dbReference>
<evidence type="ECO:0000313" key="7">
    <source>
        <dbReference type="Proteomes" id="UP000032233"/>
    </source>
</evidence>
<dbReference type="GO" id="GO:0004888">
    <property type="term" value="F:transmembrane signaling receptor activity"/>
    <property type="evidence" value="ECO:0007669"/>
    <property type="project" value="InterPro"/>
</dbReference>
<dbReference type="PROSITE" id="PS50111">
    <property type="entry name" value="CHEMOTAXIS_TRANSDUC_2"/>
    <property type="match status" value="1"/>
</dbReference>
<evidence type="ECO:0000313" key="6">
    <source>
        <dbReference type="EMBL" id="KIX12067.1"/>
    </source>
</evidence>
<dbReference type="InterPro" id="IPR004089">
    <property type="entry name" value="MCPsignal_dom"/>
</dbReference>
<evidence type="ECO:0000256" key="2">
    <source>
        <dbReference type="ARBA" id="ARBA00029447"/>
    </source>
</evidence>
<dbReference type="GO" id="GO:0016020">
    <property type="term" value="C:membrane"/>
    <property type="evidence" value="ECO:0007669"/>
    <property type="project" value="InterPro"/>
</dbReference>
<comment type="caution">
    <text evidence="6">The sequence shown here is derived from an EMBL/GenBank/DDBJ whole genome shotgun (WGS) entry which is preliminary data.</text>
</comment>
<dbReference type="GO" id="GO:0006935">
    <property type="term" value="P:chemotaxis"/>
    <property type="evidence" value="ECO:0007669"/>
    <property type="project" value="UniProtKB-KW"/>
</dbReference>
<dbReference type="InParanoid" id="A0A0D2GB44"/>
<keyword evidence="3" id="KW-0807">Transducer</keyword>
<dbReference type="EMBL" id="AZAC01000034">
    <property type="protein sequence ID" value="KIX12067.1"/>
    <property type="molecule type" value="Genomic_DNA"/>
</dbReference>
<name>A0A0D2GB44_9BACT</name>
<dbReference type="PRINTS" id="PR00260">
    <property type="entry name" value="CHEMTRNSDUCR"/>
</dbReference>
<evidence type="ECO:0000259" key="5">
    <source>
        <dbReference type="PROSITE" id="PS50111"/>
    </source>
</evidence>
<dbReference type="SUPFAM" id="SSF103190">
    <property type="entry name" value="Sensory domain-like"/>
    <property type="match status" value="1"/>
</dbReference>
<keyword evidence="1" id="KW-0145">Chemotaxis</keyword>